<dbReference type="Proteomes" id="UP000005439">
    <property type="component" value="Chromosome"/>
</dbReference>
<proteinExistence type="predicted"/>
<sequence>MFCDGCGRAILKAPLKETGLANAYVNRAISYYFCSEGCRENFLASPWAFARCEQCQRWIAQHDPTVDLREIRSAQFVDSGVCRRCAGIGLDQAIPRVGS</sequence>
<organism evidence="1 2">
    <name type="scientific">Sulfobacillus acidophilus (strain ATCC 700253 / DSM 10332 / NAL)</name>
    <dbReference type="NCBI Taxonomy" id="679936"/>
    <lineage>
        <taxon>Bacteria</taxon>
        <taxon>Bacillati</taxon>
        <taxon>Bacillota</taxon>
        <taxon>Clostridia</taxon>
        <taxon>Eubacteriales</taxon>
        <taxon>Clostridiales Family XVII. Incertae Sedis</taxon>
        <taxon>Sulfobacillus</taxon>
    </lineage>
</organism>
<name>G8TUJ6_SULAD</name>
<evidence type="ECO:0000313" key="1">
    <source>
        <dbReference type="EMBL" id="AEW04643.1"/>
    </source>
</evidence>
<reference evidence="1 2" key="2">
    <citation type="journal article" date="2012" name="Stand. Genomic Sci.">
        <title>Complete genome sequence of the moderately thermophilic mineral-sulfide-oxidizing firmicute Sulfobacillus acidophilus type strain (NAL(T)).</title>
        <authorList>
            <person name="Anderson I."/>
            <person name="Chertkov O."/>
            <person name="Chen A."/>
            <person name="Saunders E."/>
            <person name="Lapidus A."/>
            <person name="Nolan M."/>
            <person name="Lucas S."/>
            <person name="Hammon N."/>
            <person name="Deshpande S."/>
            <person name="Cheng J.F."/>
            <person name="Han C."/>
            <person name="Tapia R."/>
            <person name="Goodwin L.A."/>
            <person name="Pitluck S."/>
            <person name="Liolios K."/>
            <person name="Pagani I."/>
            <person name="Ivanova N."/>
            <person name="Mikhailova N."/>
            <person name="Pati A."/>
            <person name="Palaniappan K."/>
            <person name="Land M."/>
            <person name="Pan C."/>
            <person name="Rohde M."/>
            <person name="Pukall R."/>
            <person name="Goker M."/>
            <person name="Detter J.C."/>
            <person name="Woyke T."/>
            <person name="Bristow J."/>
            <person name="Eisen J.A."/>
            <person name="Markowitz V."/>
            <person name="Hugenholtz P."/>
            <person name="Kyrpides N.C."/>
            <person name="Klenk H.P."/>
            <person name="Mavromatis K."/>
        </authorList>
    </citation>
    <scope>NUCLEOTIDE SEQUENCE [LARGE SCALE GENOMIC DNA]</scope>
    <source>
        <strain evidence="2">ATCC 700253 / DSM 10332 / NAL</strain>
    </source>
</reference>
<dbReference type="AlphaFoldDB" id="G8TUJ6"/>
<reference evidence="2" key="1">
    <citation type="submission" date="2011-12" db="EMBL/GenBank/DDBJ databases">
        <title>The complete genome of chromosome of Sulfobacillus acidophilus DSM 10332.</title>
        <authorList>
            <person name="Lucas S."/>
            <person name="Han J."/>
            <person name="Lapidus A."/>
            <person name="Bruce D."/>
            <person name="Goodwin L."/>
            <person name="Pitluck S."/>
            <person name="Peters L."/>
            <person name="Kyrpides N."/>
            <person name="Mavromatis K."/>
            <person name="Ivanova N."/>
            <person name="Mikhailova N."/>
            <person name="Chertkov O."/>
            <person name="Saunders E."/>
            <person name="Detter J.C."/>
            <person name="Tapia R."/>
            <person name="Han C."/>
            <person name="Land M."/>
            <person name="Hauser L."/>
            <person name="Markowitz V."/>
            <person name="Cheng J.-F."/>
            <person name="Hugenholtz P."/>
            <person name="Woyke T."/>
            <person name="Wu D."/>
            <person name="Pukall R."/>
            <person name="Gehrich-Schroeter G."/>
            <person name="Schneider S."/>
            <person name="Klenk H.-P."/>
            <person name="Eisen J.A."/>
        </authorList>
    </citation>
    <scope>NUCLEOTIDE SEQUENCE [LARGE SCALE GENOMIC DNA]</scope>
    <source>
        <strain evidence="2">ATCC 700253 / DSM 10332 / NAL</strain>
    </source>
</reference>
<dbReference type="PATRIC" id="fig|679936.5.peg.1202"/>
<gene>
    <name evidence="1" type="ordered locus">Sulac_1143</name>
</gene>
<dbReference type="KEGG" id="sap:Sulac_1143"/>
<keyword evidence="2" id="KW-1185">Reference proteome</keyword>
<dbReference type="EMBL" id="CP003179">
    <property type="protein sequence ID" value="AEW04643.1"/>
    <property type="molecule type" value="Genomic_DNA"/>
</dbReference>
<accession>G8TUJ6</accession>
<dbReference type="STRING" id="679936.Sulac_1143"/>
<protein>
    <recommendedName>
        <fullName evidence="3">YHS domain-containing protein</fullName>
    </recommendedName>
</protein>
<evidence type="ECO:0008006" key="3">
    <source>
        <dbReference type="Google" id="ProtNLM"/>
    </source>
</evidence>
<evidence type="ECO:0000313" key="2">
    <source>
        <dbReference type="Proteomes" id="UP000005439"/>
    </source>
</evidence>
<dbReference type="HOGENOM" id="CLU_2319054_0_0_9"/>